<dbReference type="Pfam" id="PF20150">
    <property type="entry name" value="2EXR"/>
    <property type="match status" value="1"/>
</dbReference>
<dbReference type="InParanoid" id="A0A194XTH4"/>
<evidence type="ECO:0000313" key="2">
    <source>
        <dbReference type="EMBL" id="KUJ23441.1"/>
    </source>
</evidence>
<evidence type="ECO:0000259" key="1">
    <source>
        <dbReference type="Pfam" id="PF20150"/>
    </source>
</evidence>
<evidence type="ECO:0000313" key="3">
    <source>
        <dbReference type="Proteomes" id="UP000070700"/>
    </source>
</evidence>
<dbReference type="EMBL" id="KQ947405">
    <property type="protein sequence ID" value="KUJ23441.1"/>
    <property type="molecule type" value="Genomic_DNA"/>
</dbReference>
<dbReference type="GeneID" id="28815349"/>
<dbReference type="InterPro" id="IPR045518">
    <property type="entry name" value="2EXR"/>
</dbReference>
<dbReference type="RefSeq" id="XP_018077796.1">
    <property type="nucleotide sequence ID" value="XM_018205623.1"/>
</dbReference>
<accession>A0A194XTH4</accession>
<dbReference type="AlphaFoldDB" id="A0A194XTH4"/>
<name>A0A194XTH4_MOLSC</name>
<dbReference type="Proteomes" id="UP000070700">
    <property type="component" value="Unassembled WGS sequence"/>
</dbReference>
<dbReference type="PANTHER" id="PTHR35910:SF1">
    <property type="entry name" value="2EXR DOMAIN-CONTAINING PROTEIN"/>
    <property type="match status" value="1"/>
</dbReference>
<protein>
    <recommendedName>
        <fullName evidence="1">2EXR domain-containing protein</fullName>
    </recommendedName>
</protein>
<dbReference type="KEGG" id="psco:LY89DRAFT_182686"/>
<reference evidence="2 3" key="1">
    <citation type="submission" date="2015-10" db="EMBL/GenBank/DDBJ databases">
        <title>Full genome of DAOMC 229536 Phialocephala scopiformis, a fungal endophyte of spruce producing the potent anti-insectan compound rugulosin.</title>
        <authorList>
            <consortium name="DOE Joint Genome Institute"/>
            <person name="Walker A.K."/>
            <person name="Frasz S.L."/>
            <person name="Seifert K.A."/>
            <person name="Miller J.D."/>
            <person name="Mondo S.J."/>
            <person name="Labutti K."/>
            <person name="Lipzen A."/>
            <person name="Dockter R."/>
            <person name="Kennedy M."/>
            <person name="Grigoriev I.V."/>
            <person name="Spatafora J.W."/>
        </authorList>
    </citation>
    <scope>NUCLEOTIDE SEQUENCE [LARGE SCALE GENOMIC DNA]</scope>
    <source>
        <strain evidence="2 3">CBS 120377</strain>
    </source>
</reference>
<gene>
    <name evidence="2" type="ORF">LY89DRAFT_182686</name>
</gene>
<dbReference type="PANTHER" id="PTHR35910">
    <property type="entry name" value="2EXR DOMAIN-CONTAINING PROTEIN"/>
    <property type="match status" value="1"/>
</dbReference>
<organism evidence="2 3">
    <name type="scientific">Mollisia scopiformis</name>
    <name type="common">Conifer needle endophyte fungus</name>
    <name type="synonym">Phialocephala scopiformis</name>
    <dbReference type="NCBI Taxonomy" id="149040"/>
    <lineage>
        <taxon>Eukaryota</taxon>
        <taxon>Fungi</taxon>
        <taxon>Dikarya</taxon>
        <taxon>Ascomycota</taxon>
        <taxon>Pezizomycotina</taxon>
        <taxon>Leotiomycetes</taxon>
        <taxon>Helotiales</taxon>
        <taxon>Mollisiaceae</taxon>
        <taxon>Mollisia</taxon>
    </lineage>
</organism>
<dbReference type="OrthoDB" id="3540241at2759"/>
<sequence length="274" mass="31501">MESISSQTLTTDTHQFHHFQKLPEHIREKIWTHVAYFPRVVSVLERHYLKSTLDNGSDETEMFRLSRNPLMMTACSESRRVALSIYSRIDKEVLRWPSSPTKPTYVNPDVDIIYRGRTSCRKGDAFRMRCQEWAVDQLPIAFTRTLAVDLTALTRPRELSHMPSRAIRKLSKAARSEEEGALMISTITEALRKQTYIDIGLCCKKGLQEIVVVVGNDEDKPDFNLIPLEHSNLHGSMRGQMALAAIDTFSRGLAEHWTAKEIKQRIPDFRAREC</sequence>
<proteinExistence type="predicted"/>
<keyword evidence="3" id="KW-1185">Reference proteome</keyword>
<feature type="domain" description="2EXR" evidence="1">
    <location>
        <begin position="16"/>
        <end position="113"/>
    </location>
</feature>